<dbReference type="CDD" id="cd07814">
    <property type="entry name" value="SRPBCC_CalC_Aha1-like"/>
    <property type="match status" value="1"/>
</dbReference>
<proteinExistence type="inferred from homology"/>
<dbReference type="SUPFAM" id="SSF55961">
    <property type="entry name" value="Bet v1-like"/>
    <property type="match status" value="1"/>
</dbReference>
<name>A0A934KGR7_9BACT</name>
<evidence type="ECO:0000256" key="2">
    <source>
        <dbReference type="SAM" id="MobiDB-lite"/>
    </source>
</evidence>
<dbReference type="Pfam" id="PF08327">
    <property type="entry name" value="AHSA1"/>
    <property type="match status" value="1"/>
</dbReference>
<protein>
    <submittedName>
        <fullName evidence="4">SRPBCC domain-containing protein</fullName>
    </submittedName>
</protein>
<dbReference type="InterPro" id="IPR013538">
    <property type="entry name" value="ASHA1/2-like_C"/>
</dbReference>
<comment type="caution">
    <text evidence="4">The sequence shown here is derived from an EMBL/GenBank/DDBJ whole genome shotgun (WGS) entry which is preliminary data.</text>
</comment>
<evidence type="ECO:0000313" key="4">
    <source>
        <dbReference type="EMBL" id="MBJ7602578.1"/>
    </source>
</evidence>
<reference evidence="4 5" key="1">
    <citation type="submission" date="2020-10" db="EMBL/GenBank/DDBJ databases">
        <title>Ca. Dormibacterota MAGs.</title>
        <authorList>
            <person name="Montgomery K."/>
        </authorList>
    </citation>
    <scope>NUCLEOTIDE SEQUENCE [LARGE SCALE GENOMIC DNA]</scope>
    <source>
        <strain evidence="4">SC8811_S16_3</strain>
    </source>
</reference>
<evidence type="ECO:0000256" key="1">
    <source>
        <dbReference type="ARBA" id="ARBA00006817"/>
    </source>
</evidence>
<sequence length="177" mass="19505">MTLTDPDFKPSSAAPTTPDADYESSMFLNAPAAEVFDALTTLSGLAGWWTSVSGSGLKGGQLTFVFDAAPVVMRVDEAERPATVRWTVLESAPTPEWVGTTVNFELMPQVEGCDLSFRHQGLTPQLECYEDCKNGWDHFLPSLRQYVETGDGNPFWSAADLERREARRPRRQSAAAE</sequence>
<feature type="domain" description="Activator of Hsp90 ATPase homologue 1/2-like C-terminal" evidence="3">
    <location>
        <begin position="29"/>
        <end position="148"/>
    </location>
</feature>
<dbReference type="Proteomes" id="UP000620075">
    <property type="component" value="Unassembled WGS sequence"/>
</dbReference>
<dbReference type="RefSeq" id="WP_338177184.1">
    <property type="nucleotide sequence ID" value="NZ_JAEKNQ010000021.1"/>
</dbReference>
<comment type="similarity">
    <text evidence="1">Belongs to the AHA1 family.</text>
</comment>
<dbReference type="EMBL" id="JAEKNQ010000021">
    <property type="protein sequence ID" value="MBJ7602578.1"/>
    <property type="molecule type" value="Genomic_DNA"/>
</dbReference>
<dbReference type="InterPro" id="IPR023393">
    <property type="entry name" value="START-like_dom_sf"/>
</dbReference>
<feature type="region of interest" description="Disordered" evidence="2">
    <location>
        <begin position="1"/>
        <end position="21"/>
    </location>
</feature>
<dbReference type="Gene3D" id="3.30.530.20">
    <property type="match status" value="1"/>
</dbReference>
<accession>A0A934KGR7</accession>
<organism evidence="4 5">
    <name type="scientific">Candidatus Dormiibacter inghamiae</name>
    <dbReference type="NCBI Taxonomy" id="3127013"/>
    <lineage>
        <taxon>Bacteria</taxon>
        <taxon>Bacillati</taxon>
        <taxon>Candidatus Dormiibacterota</taxon>
        <taxon>Candidatus Dormibacteria</taxon>
        <taxon>Candidatus Dormibacterales</taxon>
        <taxon>Candidatus Dormibacteraceae</taxon>
        <taxon>Candidatus Dormiibacter</taxon>
    </lineage>
</organism>
<evidence type="ECO:0000259" key="3">
    <source>
        <dbReference type="Pfam" id="PF08327"/>
    </source>
</evidence>
<evidence type="ECO:0000313" key="5">
    <source>
        <dbReference type="Proteomes" id="UP000620075"/>
    </source>
</evidence>
<gene>
    <name evidence="4" type="ORF">JF888_05220</name>
</gene>
<dbReference type="AlphaFoldDB" id="A0A934KGR7"/>